<proteinExistence type="predicted"/>
<dbReference type="EMBL" id="HAEE01009676">
    <property type="protein sequence ID" value="SBR29726.1"/>
    <property type="molecule type" value="Transcribed_RNA"/>
</dbReference>
<accession>A0A1A8KBY8</accession>
<evidence type="ECO:0000259" key="1">
    <source>
        <dbReference type="PROSITE" id="PS50878"/>
    </source>
</evidence>
<protein>
    <recommendedName>
        <fullName evidence="1">Reverse transcriptase domain-containing protein</fullName>
    </recommendedName>
</protein>
<gene>
    <name evidence="2" type="primary">Nfu_g_1_025372</name>
</gene>
<evidence type="ECO:0000313" key="2">
    <source>
        <dbReference type="EMBL" id="SBR29726.1"/>
    </source>
</evidence>
<dbReference type="AlphaFoldDB" id="A0A1A8KBY8"/>
<feature type="domain" description="Reverse transcriptase" evidence="1">
    <location>
        <begin position="1"/>
        <end position="109"/>
    </location>
</feature>
<reference evidence="2" key="2">
    <citation type="submission" date="2016-06" db="EMBL/GenBank/DDBJ databases">
        <title>The genome of a short-lived fish provides insights into sex chromosome evolution and the genetic control of aging.</title>
        <authorList>
            <person name="Reichwald K."/>
            <person name="Felder M."/>
            <person name="Petzold A."/>
            <person name="Koch P."/>
            <person name="Groth M."/>
            <person name="Platzer M."/>
        </authorList>
    </citation>
    <scope>NUCLEOTIDE SEQUENCE</scope>
    <source>
        <tissue evidence="2">Brain</tissue>
    </source>
</reference>
<reference evidence="2" key="1">
    <citation type="submission" date="2016-05" db="EMBL/GenBank/DDBJ databases">
        <authorList>
            <person name="Lavstsen T."/>
            <person name="Jespersen J.S."/>
        </authorList>
    </citation>
    <scope>NUCLEOTIDE SEQUENCE</scope>
    <source>
        <tissue evidence="2">Brain</tissue>
    </source>
</reference>
<dbReference type="PROSITE" id="PS50878">
    <property type="entry name" value="RT_POL"/>
    <property type="match status" value="1"/>
</dbReference>
<feature type="non-terminal residue" evidence="2">
    <location>
        <position position="109"/>
    </location>
</feature>
<name>A0A1A8KBY8_NOTKU</name>
<sequence>MIFIIFSMAINGENVSDLWTISPSSPQGCVLSPLIFSLYTNSCTSNHESVKLIKFADDTTVIGLISDGDESAYRMEVKWLVFWCNHKNLVLNAQTAEVVVNFRETHSPP</sequence>
<organism evidence="2">
    <name type="scientific">Nothobranchius kuhntae</name>
    <name type="common">Beira killifish</name>
    <dbReference type="NCBI Taxonomy" id="321403"/>
    <lineage>
        <taxon>Eukaryota</taxon>
        <taxon>Metazoa</taxon>
        <taxon>Chordata</taxon>
        <taxon>Craniata</taxon>
        <taxon>Vertebrata</taxon>
        <taxon>Euteleostomi</taxon>
        <taxon>Actinopterygii</taxon>
        <taxon>Neopterygii</taxon>
        <taxon>Teleostei</taxon>
        <taxon>Neoteleostei</taxon>
        <taxon>Acanthomorphata</taxon>
        <taxon>Ovalentaria</taxon>
        <taxon>Atherinomorphae</taxon>
        <taxon>Cyprinodontiformes</taxon>
        <taxon>Nothobranchiidae</taxon>
        <taxon>Nothobranchius</taxon>
    </lineage>
</organism>
<dbReference type="InterPro" id="IPR000477">
    <property type="entry name" value="RT_dom"/>
</dbReference>